<organism evidence="8 9">
    <name type="scientific">Trichinella pseudospiralis</name>
    <name type="common">Parasitic roundworm</name>
    <dbReference type="NCBI Taxonomy" id="6337"/>
    <lineage>
        <taxon>Eukaryota</taxon>
        <taxon>Metazoa</taxon>
        <taxon>Ecdysozoa</taxon>
        <taxon>Nematoda</taxon>
        <taxon>Enoplea</taxon>
        <taxon>Dorylaimia</taxon>
        <taxon>Trichinellida</taxon>
        <taxon>Trichinellidae</taxon>
        <taxon>Trichinella</taxon>
    </lineage>
</organism>
<dbReference type="Proteomes" id="UP000054826">
    <property type="component" value="Unassembled WGS sequence"/>
</dbReference>
<dbReference type="PANTHER" id="PTHR16705">
    <property type="entry name" value="COMPLEXIN"/>
    <property type="match status" value="1"/>
</dbReference>
<feature type="chain" id="PRO_5006881016" evidence="7">
    <location>
        <begin position="21"/>
        <end position="264"/>
    </location>
</feature>
<dbReference type="EMBL" id="JYDV01000002">
    <property type="protein sequence ID" value="KRZ45796.1"/>
    <property type="molecule type" value="Genomic_DNA"/>
</dbReference>
<dbReference type="GO" id="GO:0031201">
    <property type="term" value="C:SNARE complex"/>
    <property type="evidence" value="ECO:0007669"/>
    <property type="project" value="TreeGrafter"/>
</dbReference>
<dbReference type="GO" id="GO:0016079">
    <property type="term" value="P:synaptic vesicle exocytosis"/>
    <property type="evidence" value="ECO:0007669"/>
    <property type="project" value="TreeGrafter"/>
</dbReference>
<dbReference type="GO" id="GO:0043195">
    <property type="term" value="C:terminal bouton"/>
    <property type="evidence" value="ECO:0007669"/>
    <property type="project" value="TreeGrafter"/>
</dbReference>
<protein>
    <submittedName>
        <fullName evidence="8">Putative complexin-1</fullName>
    </submittedName>
</protein>
<dbReference type="Pfam" id="PF05835">
    <property type="entry name" value="Synaphin"/>
    <property type="match status" value="1"/>
</dbReference>
<accession>A0A0V1KF23</accession>
<evidence type="ECO:0000256" key="2">
    <source>
        <dbReference type="ARBA" id="ARBA00022448"/>
    </source>
</evidence>
<evidence type="ECO:0000313" key="8">
    <source>
        <dbReference type="EMBL" id="KRZ45796.1"/>
    </source>
</evidence>
<reference evidence="8 9" key="1">
    <citation type="submission" date="2015-01" db="EMBL/GenBank/DDBJ databases">
        <title>Evolution of Trichinella species and genotypes.</title>
        <authorList>
            <person name="Korhonen P.K."/>
            <person name="Edoardo P."/>
            <person name="Giuseppe L.R."/>
            <person name="Gasser R.B."/>
        </authorList>
    </citation>
    <scope>NUCLEOTIDE SEQUENCE [LARGE SCALE GENOMIC DNA]</scope>
    <source>
        <strain evidence="8">ISS176</strain>
    </source>
</reference>
<name>A0A0V1KF23_TRIPS</name>
<keyword evidence="3" id="KW-0268">Exocytosis</keyword>
<feature type="coiled-coil region" evidence="6">
    <location>
        <begin position="166"/>
        <end position="193"/>
    </location>
</feature>
<evidence type="ECO:0000256" key="3">
    <source>
        <dbReference type="ARBA" id="ARBA00022483"/>
    </source>
</evidence>
<evidence type="ECO:0000313" key="9">
    <source>
        <dbReference type="Proteomes" id="UP000054826"/>
    </source>
</evidence>
<dbReference type="Gene3D" id="1.20.5.580">
    <property type="entry name" value="Single Helix bin"/>
    <property type="match status" value="1"/>
</dbReference>
<keyword evidence="4" id="KW-0532">Neurotransmitter transport</keyword>
<evidence type="ECO:0000256" key="5">
    <source>
        <dbReference type="ARBA" id="ARBA00037297"/>
    </source>
</evidence>
<evidence type="ECO:0000256" key="6">
    <source>
        <dbReference type="SAM" id="Coils"/>
    </source>
</evidence>
<comment type="caution">
    <text evidence="8">The sequence shown here is derived from an EMBL/GenBank/DDBJ whole genome shotgun (WGS) entry which is preliminary data.</text>
</comment>
<comment type="function">
    <text evidence="5">Positively regulates a late step in synaptic vesicle exocytosis.</text>
</comment>
<proteinExistence type="inferred from homology"/>
<dbReference type="InterPro" id="IPR008849">
    <property type="entry name" value="Synaphin"/>
</dbReference>
<dbReference type="SUPFAM" id="SSF58038">
    <property type="entry name" value="SNARE fusion complex"/>
    <property type="match status" value="1"/>
</dbReference>
<dbReference type="PANTHER" id="PTHR16705:SF4">
    <property type="entry name" value="COMPLEXIN"/>
    <property type="match status" value="1"/>
</dbReference>
<sequence>MVHFLLLTIILHHTITTTLSTASQSLDQQEEQNLEVKRSRADNIGHYIQSLLNKLDISKSLKYVPENFGASWDARHQFGPLDFENSNNVQLNFNQGKFQSKKVFGIVGILEQTRISSVDLKKLQFEKNEEICIGRLFLGKGGLDKLTGDETEEKKNVIEDTEILKAREEAEKRRKQKHEKREMEREKLRQEIREKYKIEVKKTEPEIQDFSGRVGVTHKTAEQLAEEDNEDESFGAQINGIVTKAKSSFENITTIIKGFMSFET</sequence>
<dbReference type="GO" id="GO:0019905">
    <property type="term" value="F:syntaxin binding"/>
    <property type="evidence" value="ECO:0007669"/>
    <property type="project" value="InterPro"/>
</dbReference>
<comment type="similarity">
    <text evidence="1">Belongs to the complexin/synaphin family.</text>
</comment>
<keyword evidence="6" id="KW-0175">Coiled coil</keyword>
<keyword evidence="7" id="KW-0732">Signal</keyword>
<dbReference type="GO" id="GO:0046928">
    <property type="term" value="P:regulation of neurotransmitter secretion"/>
    <property type="evidence" value="ECO:0007669"/>
    <property type="project" value="TreeGrafter"/>
</dbReference>
<evidence type="ECO:0000256" key="4">
    <source>
        <dbReference type="ARBA" id="ARBA00022775"/>
    </source>
</evidence>
<dbReference type="CDD" id="cd22808">
    <property type="entry name" value="Complexin_NTD_CPLX_I_II"/>
    <property type="match status" value="1"/>
</dbReference>
<evidence type="ECO:0000256" key="7">
    <source>
        <dbReference type="SAM" id="SignalP"/>
    </source>
</evidence>
<evidence type="ECO:0000256" key="1">
    <source>
        <dbReference type="ARBA" id="ARBA00005396"/>
    </source>
</evidence>
<dbReference type="AlphaFoldDB" id="A0A0V1KF23"/>
<feature type="signal peptide" evidence="7">
    <location>
        <begin position="1"/>
        <end position="20"/>
    </location>
</feature>
<keyword evidence="2" id="KW-0813">Transport</keyword>
<gene>
    <name evidence="8" type="primary">cpx-1</name>
    <name evidence="8" type="ORF">T4C_6585</name>
</gene>